<dbReference type="Gene3D" id="1.10.510.10">
    <property type="entry name" value="Transferase(Phosphotransferase) domain 1"/>
    <property type="match status" value="1"/>
</dbReference>
<name>A0A9P4HAQ6_9PLEO</name>
<accession>A0A9P4HAQ6</accession>
<protein>
    <recommendedName>
        <fullName evidence="3">Protein kinase domain-containing protein</fullName>
    </recommendedName>
</protein>
<dbReference type="PANTHER" id="PTHR37542">
    <property type="entry name" value="HELO DOMAIN-CONTAINING PROTEIN-RELATED"/>
    <property type="match status" value="1"/>
</dbReference>
<dbReference type="OrthoDB" id="1911848at2759"/>
<sequence>MDQIDANFEVTNLICATLLFIHEVSKECLAGSTITPTFIATHAFLETFSELCFSDVTGILRDARVPQVLLQDVRQSLHVLNKSLAAHREAWRYVSVASQVKRQETVKISSTISTDINGQKQRWRDEMKQRSQIWKERAARSANSALFEVKEMESLSSACSAWVCRLRHTLELVLLVAGEVSPHYPTYEQSSKLGITHMLEKPRRLGLKLSESYQPLNGQLRKSIGNAQPGSGLMKTVYSRHGNEADVMVEVRCYSDAPAGAVSQLTWYLSSSTPLGEHEIAPTSERGYQMLTLRCLGYIDDPSNARAMILYRSPKSHPWASSPPTLHDTIAKGWLTKPSLGHRFQCARTLAASVLDIHTSGSLHSNINSRSITMLPRKLNDVEPSPYLVGWGAEARSSTGAAPLERNLYRHNSQFGQSLRELTTEQDIYSLAVVLLELGLWTTMSTVFAKLLETTPRFGAREETALFKKVNRVILDLAYSIDLRREMGKRYSEVVKKCLEWSQDDAVESMLEFRKQVVDALDVGCGI</sequence>
<gene>
    <name evidence="1" type="ORF">EK21DRAFT_112456</name>
</gene>
<dbReference type="EMBL" id="ML978195">
    <property type="protein sequence ID" value="KAF2029977.1"/>
    <property type="molecule type" value="Genomic_DNA"/>
</dbReference>
<dbReference type="SUPFAM" id="SSF56112">
    <property type="entry name" value="Protein kinase-like (PK-like)"/>
    <property type="match status" value="1"/>
</dbReference>
<evidence type="ECO:0008006" key="3">
    <source>
        <dbReference type="Google" id="ProtNLM"/>
    </source>
</evidence>
<evidence type="ECO:0000313" key="1">
    <source>
        <dbReference type="EMBL" id="KAF2029977.1"/>
    </source>
</evidence>
<keyword evidence="2" id="KW-1185">Reference proteome</keyword>
<proteinExistence type="predicted"/>
<dbReference type="Proteomes" id="UP000799777">
    <property type="component" value="Unassembled WGS sequence"/>
</dbReference>
<comment type="caution">
    <text evidence="1">The sequence shown here is derived from an EMBL/GenBank/DDBJ whole genome shotgun (WGS) entry which is preliminary data.</text>
</comment>
<dbReference type="InterPro" id="IPR011009">
    <property type="entry name" value="Kinase-like_dom_sf"/>
</dbReference>
<dbReference type="PANTHER" id="PTHR37542:SF3">
    <property type="entry name" value="PRION-INHIBITION AND PROPAGATION HELO DOMAIN-CONTAINING PROTEIN"/>
    <property type="match status" value="1"/>
</dbReference>
<organism evidence="1 2">
    <name type="scientific">Setomelanomma holmii</name>
    <dbReference type="NCBI Taxonomy" id="210430"/>
    <lineage>
        <taxon>Eukaryota</taxon>
        <taxon>Fungi</taxon>
        <taxon>Dikarya</taxon>
        <taxon>Ascomycota</taxon>
        <taxon>Pezizomycotina</taxon>
        <taxon>Dothideomycetes</taxon>
        <taxon>Pleosporomycetidae</taxon>
        <taxon>Pleosporales</taxon>
        <taxon>Pleosporineae</taxon>
        <taxon>Phaeosphaeriaceae</taxon>
        <taxon>Setomelanomma</taxon>
    </lineage>
</organism>
<reference evidence="1" key="1">
    <citation type="journal article" date="2020" name="Stud. Mycol.">
        <title>101 Dothideomycetes genomes: a test case for predicting lifestyles and emergence of pathogens.</title>
        <authorList>
            <person name="Haridas S."/>
            <person name="Albert R."/>
            <person name="Binder M."/>
            <person name="Bloem J."/>
            <person name="Labutti K."/>
            <person name="Salamov A."/>
            <person name="Andreopoulos B."/>
            <person name="Baker S."/>
            <person name="Barry K."/>
            <person name="Bills G."/>
            <person name="Bluhm B."/>
            <person name="Cannon C."/>
            <person name="Castanera R."/>
            <person name="Culley D."/>
            <person name="Daum C."/>
            <person name="Ezra D."/>
            <person name="Gonzalez J."/>
            <person name="Henrissat B."/>
            <person name="Kuo A."/>
            <person name="Liang C."/>
            <person name="Lipzen A."/>
            <person name="Lutzoni F."/>
            <person name="Magnuson J."/>
            <person name="Mondo S."/>
            <person name="Nolan M."/>
            <person name="Ohm R."/>
            <person name="Pangilinan J."/>
            <person name="Park H.-J."/>
            <person name="Ramirez L."/>
            <person name="Alfaro M."/>
            <person name="Sun H."/>
            <person name="Tritt A."/>
            <person name="Yoshinaga Y."/>
            <person name="Zwiers L.-H."/>
            <person name="Turgeon B."/>
            <person name="Goodwin S."/>
            <person name="Spatafora J."/>
            <person name="Crous P."/>
            <person name="Grigoriev I."/>
        </authorList>
    </citation>
    <scope>NUCLEOTIDE SEQUENCE</scope>
    <source>
        <strain evidence="1">CBS 110217</strain>
    </source>
</reference>
<dbReference type="AlphaFoldDB" id="A0A9P4HAQ6"/>
<evidence type="ECO:0000313" key="2">
    <source>
        <dbReference type="Proteomes" id="UP000799777"/>
    </source>
</evidence>